<keyword evidence="2" id="KW-1003">Cell membrane</keyword>
<dbReference type="Proteomes" id="UP000239089">
    <property type="component" value="Unassembled WGS sequence"/>
</dbReference>
<dbReference type="OrthoDB" id="7518665at2"/>
<keyword evidence="3" id="KW-0812">Transmembrane</keyword>
<dbReference type="InterPro" id="IPR017841">
    <property type="entry name" value="Hopanoid_biosynth_HpnN"/>
</dbReference>
<reference evidence="6 7" key="1">
    <citation type="journal article" date="2018" name="Arch. Microbiol.">
        <title>New insights into the metabolic potential of the phototrophic purple bacterium Rhodopila globiformis DSM 161(T) from its draft genome sequence and evidence for a vanadium-dependent nitrogenase.</title>
        <authorList>
            <person name="Imhoff J.F."/>
            <person name="Rahn T."/>
            <person name="Kunzel S."/>
            <person name="Neulinger S.C."/>
        </authorList>
    </citation>
    <scope>NUCLEOTIDE SEQUENCE [LARGE SCALE GENOMIC DNA]</scope>
    <source>
        <strain evidence="6 7">DSM 16996</strain>
    </source>
</reference>
<dbReference type="SUPFAM" id="SSF82866">
    <property type="entry name" value="Multidrug efflux transporter AcrB transmembrane domain"/>
    <property type="match status" value="2"/>
</dbReference>
<dbReference type="RefSeq" id="WP_104507345.1">
    <property type="nucleotide sequence ID" value="NZ_JACIGC010000004.1"/>
</dbReference>
<gene>
    <name evidence="6" type="ORF">CCR94_08015</name>
</gene>
<comment type="caution">
    <text evidence="6">The sequence shown here is derived from an EMBL/GenBank/DDBJ whole genome shotgun (WGS) entry which is preliminary data.</text>
</comment>
<protein>
    <submittedName>
        <fullName evidence="6">Hopanoid biosynthesis-associated RND transporter HpnN</fullName>
    </submittedName>
</protein>
<dbReference type="Pfam" id="PF03176">
    <property type="entry name" value="MMPL"/>
    <property type="match status" value="1"/>
</dbReference>
<evidence type="ECO:0000256" key="2">
    <source>
        <dbReference type="ARBA" id="ARBA00022475"/>
    </source>
</evidence>
<comment type="subcellular location">
    <subcellularLocation>
        <location evidence="1">Cell membrane</location>
        <topology evidence="1">Multi-pass membrane protein</topology>
    </subcellularLocation>
</comment>
<keyword evidence="5" id="KW-0472">Membrane</keyword>
<evidence type="ECO:0000256" key="1">
    <source>
        <dbReference type="ARBA" id="ARBA00004651"/>
    </source>
</evidence>
<evidence type="ECO:0000256" key="3">
    <source>
        <dbReference type="ARBA" id="ARBA00022692"/>
    </source>
</evidence>
<dbReference type="GO" id="GO:0005886">
    <property type="term" value="C:plasma membrane"/>
    <property type="evidence" value="ECO:0007669"/>
    <property type="project" value="UniProtKB-SubCell"/>
</dbReference>
<dbReference type="AlphaFoldDB" id="A0A2S6NBD1"/>
<evidence type="ECO:0000256" key="5">
    <source>
        <dbReference type="ARBA" id="ARBA00023136"/>
    </source>
</evidence>
<dbReference type="Gene3D" id="1.20.1640.10">
    <property type="entry name" value="Multidrug efflux transporter AcrB transmembrane domain"/>
    <property type="match status" value="2"/>
</dbReference>
<evidence type="ECO:0000256" key="4">
    <source>
        <dbReference type="ARBA" id="ARBA00022989"/>
    </source>
</evidence>
<dbReference type="InterPro" id="IPR004869">
    <property type="entry name" value="MMPL_dom"/>
</dbReference>
<sequence length="871" mass="93036">MLTSAIVKQVKFCVRHARAVVALFALITLLCGYYAGVHFKINSDINAMLSPDLNWRKTEQTFEKAFHHYDTLYAVIEAPTPELASQATRALTDKLETDKTHFRGVVNIAGLPFFARNGLLFLPLPDLQRAMSGLSRGGPLIQDLSSDPSLRGLVSALEDGLIGVNSNKLQLNDMTRLFASSSQTLEDVVAGRPASFSWRVLAQGAPATPADLRGVIEVRPVLDFKEVQAGLAASTALRDAAADILPRFQARLRLTGPVAMADEEFGTIKENAARNGAITGAVVLFILWRALRSWRLIGAVVLNIVAGLSITAAAGLAIVGSLNLISVDFFVLFVGIGVDFGIQYSVRYRAERHEFDNLAEAIARAGYHFGAPLTLAGLATACGFLSFAPTDYKGVSELGIIAGQGMIVAFIVSVTLLPALIYLLNPAGEPEPMGYASLAPVDAFMSRNRKAIIAGVALVVAAGLPLFHWLTFDFNPIHLRDSRTESVATYLDLKRDRNLEIDNIQLLAPNLAEADKKAARLAQVPEVAYVRTLANMVPTEQDEKLSVIGQAAAALKDSLKPADVQPAPTDAEVVDSLNEAAQRLEEAAQDPHNSSQTEGIAGARRLAAAISALAQAGPDKRALASDVMVTPLVHDLDDLREILGAERVTLASLPPEIVKNWRTADGRERLSIAPKDQSGSEDSLRAFAQAVLHVEPDATEGPVSILQASQTIVGAFFQAGGWALLSIAILLIIMLRKVSDMLLTLIPLILAAVVTLELTVILGMPLNFANIIALPLLLGVGVAFKIYYIMAWRQGQTNLLQTSLTRAVMFSAATTATAFGSLWFSSHPGTSSMGELLALSLACTLAAAVLFQPILMGKPRATAPASSVSAS</sequence>
<organism evidence="6 7">
    <name type="scientific">Rhodoblastus sphagnicola</name>
    <dbReference type="NCBI Taxonomy" id="333368"/>
    <lineage>
        <taxon>Bacteria</taxon>
        <taxon>Pseudomonadati</taxon>
        <taxon>Pseudomonadota</taxon>
        <taxon>Alphaproteobacteria</taxon>
        <taxon>Hyphomicrobiales</taxon>
        <taxon>Rhodoblastaceae</taxon>
        <taxon>Rhodoblastus</taxon>
    </lineage>
</organism>
<proteinExistence type="predicted"/>
<accession>A0A2S6NBD1</accession>
<dbReference type="PANTHER" id="PTHR33406">
    <property type="entry name" value="MEMBRANE PROTEIN MJ1562-RELATED"/>
    <property type="match status" value="1"/>
</dbReference>
<dbReference type="EMBL" id="NHSJ01000049">
    <property type="protein sequence ID" value="PPQ31907.1"/>
    <property type="molecule type" value="Genomic_DNA"/>
</dbReference>
<dbReference type="InterPro" id="IPR050545">
    <property type="entry name" value="Mycobact_MmpL"/>
</dbReference>
<dbReference type="InterPro" id="IPR000731">
    <property type="entry name" value="SSD"/>
</dbReference>
<keyword evidence="4" id="KW-1133">Transmembrane helix</keyword>
<name>A0A2S6NBD1_9HYPH</name>
<keyword evidence="7" id="KW-1185">Reference proteome</keyword>
<dbReference type="PANTHER" id="PTHR33406:SF13">
    <property type="entry name" value="MEMBRANE PROTEIN YDFJ"/>
    <property type="match status" value="1"/>
</dbReference>
<evidence type="ECO:0000313" key="6">
    <source>
        <dbReference type="EMBL" id="PPQ31907.1"/>
    </source>
</evidence>
<dbReference type="PROSITE" id="PS50156">
    <property type="entry name" value="SSD"/>
    <property type="match status" value="1"/>
</dbReference>
<evidence type="ECO:0000313" key="7">
    <source>
        <dbReference type="Proteomes" id="UP000239089"/>
    </source>
</evidence>
<dbReference type="NCBIfam" id="TIGR03480">
    <property type="entry name" value="HpnN"/>
    <property type="match status" value="1"/>
</dbReference>